<gene>
    <name evidence="1" type="ORF">SAMN05444380_102117</name>
</gene>
<protein>
    <recommendedName>
        <fullName evidence="3">Transcriptional regulator, AbiEi antitoxin, Type IV TA system</fullName>
    </recommendedName>
</protein>
<organism evidence="1 2">
    <name type="scientific">Thermophagus xiamenensis</name>
    <dbReference type="NCBI Taxonomy" id="385682"/>
    <lineage>
        <taxon>Bacteria</taxon>
        <taxon>Pseudomonadati</taxon>
        <taxon>Bacteroidota</taxon>
        <taxon>Bacteroidia</taxon>
        <taxon>Marinilabiliales</taxon>
        <taxon>Marinilabiliaceae</taxon>
        <taxon>Thermophagus</taxon>
    </lineage>
</organism>
<reference evidence="1 2" key="1">
    <citation type="submission" date="2016-10" db="EMBL/GenBank/DDBJ databases">
        <authorList>
            <person name="de Groot N.N."/>
        </authorList>
    </citation>
    <scope>NUCLEOTIDE SEQUENCE [LARGE SCALE GENOMIC DNA]</scope>
    <source>
        <strain evidence="1 2">DSM 19012</strain>
    </source>
</reference>
<evidence type="ECO:0000313" key="2">
    <source>
        <dbReference type="Proteomes" id="UP000181976"/>
    </source>
</evidence>
<evidence type="ECO:0008006" key="3">
    <source>
        <dbReference type="Google" id="ProtNLM"/>
    </source>
</evidence>
<accession>A0A1I1VJ13</accession>
<dbReference type="InterPro" id="IPR045738">
    <property type="entry name" value="DUF6088"/>
</dbReference>
<dbReference type="InParanoid" id="A0A1I1VJ13"/>
<dbReference type="eggNOG" id="COG5340">
    <property type="taxonomic scope" value="Bacteria"/>
</dbReference>
<evidence type="ECO:0000313" key="1">
    <source>
        <dbReference type="EMBL" id="SFD80460.1"/>
    </source>
</evidence>
<dbReference type="Pfam" id="PF19570">
    <property type="entry name" value="DUF6088"/>
    <property type="match status" value="1"/>
</dbReference>
<name>A0A1I1VJ13_9BACT</name>
<dbReference type="EMBL" id="FONA01000002">
    <property type="protein sequence ID" value="SFD80460.1"/>
    <property type="molecule type" value="Genomic_DNA"/>
</dbReference>
<dbReference type="RefSeq" id="WP_029626631.1">
    <property type="nucleotide sequence ID" value="NZ_AFSL01000065.1"/>
</dbReference>
<dbReference type="Proteomes" id="UP000181976">
    <property type="component" value="Unassembled WGS sequence"/>
</dbReference>
<keyword evidence="2" id="KW-1185">Reference proteome</keyword>
<proteinExistence type="predicted"/>
<sequence length="240" mass="27490">MKIAEKIKKKIKRMPEGTTFKYQQLDLSKTEYSGAAKAIERLINEGVIKRITKGVFYKPKKSVFGELRPTETEIIKPYLYEQGKRIAYITGTVLYNNMGVTTQVPKIVKIASRSKRIYIDSGSIKAKPVKSYIDVTEGNYSLLEILDVLKDFTKIPDLDKESGIRFLKDKLNGLSEKETNMLVKYALKYPPRVRAFLGALLNEITGQENRNLKQSLNPLTTYRFNLNEDTLKTAPNWNIK</sequence>
<dbReference type="AlphaFoldDB" id="A0A1I1VJ13"/>
<dbReference type="OrthoDB" id="9798200at2"/>